<feature type="compositionally biased region" description="Basic and acidic residues" evidence="15">
    <location>
        <begin position="1430"/>
        <end position="1446"/>
    </location>
</feature>
<organism evidence="17 18">
    <name type="scientific">Meganyctiphanes norvegica</name>
    <name type="common">Northern krill</name>
    <name type="synonym">Thysanopoda norvegica</name>
    <dbReference type="NCBI Taxonomy" id="48144"/>
    <lineage>
        <taxon>Eukaryota</taxon>
        <taxon>Metazoa</taxon>
        <taxon>Ecdysozoa</taxon>
        <taxon>Arthropoda</taxon>
        <taxon>Crustacea</taxon>
        <taxon>Multicrustacea</taxon>
        <taxon>Malacostraca</taxon>
        <taxon>Eumalacostraca</taxon>
        <taxon>Eucarida</taxon>
        <taxon>Euphausiacea</taxon>
        <taxon>Euphausiidae</taxon>
        <taxon>Meganyctiphanes</taxon>
    </lineage>
</organism>
<keyword evidence="6" id="KW-0320">Glycogen biosynthesis</keyword>
<dbReference type="GO" id="GO:0046872">
    <property type="term" value="F:metal ion binding"/>
    <property type="evidence" value="ECO:0007669"/>
    <property type="project" value="UniProtKB-KW"/>
</dbReference>
<feature type="region of interest" description="Disordered" evidence="15">
    <location>
        <begin position="1286"/>
        <end position="1312"/>
    </location>
</feature>
<feature type="region of interest" description="Disordered" evidence="15">
    <location>
        <begin position="1568"/>
        <end position="2395"/>
    </location>
</feature>
<feature type="compositionally biased region" description="Basic and acidic residues" evidence="15">
    <location>
        <begin position="1478"/>
        <end position="1496"/>
    </location>
</feature>
<dbReference type="EMBL" id="CAXKWB010007716">
    <property type="protein sequence ID" value="CAL4088111.1"/>
    <property type="molecule type" value="Genomic_DNA"/>
</dbReference>
<feature type="compositionally biased region" description="Polar residues" evidence="15">
    <location>
        <begin position="2202"/>
        <end position="2217"/>
    </location>
</feature>
<accession>A0AAV2QIK7</accession>
<comment type="similarity">
    <text evidence="9">Belongs to the glycosyltransferase 8 family. Glycogenin subfamily.</text>
</comment>
<feature type="region of interest" description="Disordered" evidence="15">
    <location>
        <begin position="983"/>
        <end position="1020"/>
    </location>
</feature>
<comment type="similarity">
    <text evidence="14">Belongs to the small heat shock protein (HSP20) family.</text>
</comment>
<feature type="compositionally biased region" description="Basic and acidic residues" evidence="15">
    <location>
        <begin position="983"/>
        <end position="992"/>
    </location>
</feature>
<feature type="region of interest" description="Disordered" evidence="15">
    <location>
        <begin position="377"/>
        <end position="400"/>
    </location>
</feature>
<evidence type="ECO:0000313" key="18">
    <source>
        <dbReference type="Proteomes" id="UP001497623"/>
    </source>
</evidence>
<feature type="compositionally biased region" description="Basic and acidic residues" evidence="15">
    <location>
        <begin position="2265"/>
        <end position="2311"/>
    </location>
</feature>
<comment type="cofactor">
    <cofactor evidence="1">
        <name>Mn(2+)</name>
        <dbReference type="ChEBI" id="CHEBI:29035"/>
    </cofactor>
</comment>
<feature type="compositionally biased region" description="Basic and acidic residues" evidence="15">
    <location>
        <begin position="1568"/>
        <end position="1586"/>
    </location>
</feature>
<feature type="region of interest" description="Disordered" evidence="15">
    <location>
        <begin position="1070"/>
        <end position="1228"/>
    </location>
</feature>
<feature type="compositionally biased region" description="Basic and acidic residues" evidence="15">
    <location>
        <begin position="416"/>
        <end position="443"/>
    </location>
</feature>
<evidence type="ECO:0000259" key="16">
    <source>
        <dbReference type="PROSITE" id="PS01031"/>
    </source>
</evidence>
<feature type="compositionally biased region" description="Basic residues" evidence="15">
    <location>
        <begin position="1180"/>
        <end position="1193"/>
    </location>
</feature>
<feature type="domain" description="SHSP" evidence="16">
    <location>
        <begin position="136"/>
        <end position="243"/>
    </location>
</feature>
<feature type="compositionally biased region" description="Polar residues" evidence="15">
    <location>
        <begin position="2312"/>
        <end position="2321"/>
    </location>
</feature>
<feature type="region of interest" description="Disordered" evidence="15">
    <location>
        <begin position="253"/>
        <end position="296"/>
    </location>
</feature>
<feature type="compositionally biased region" description="Basic and acidic residues" evidence="15">
    <location>
        <begin position="2152"/>
        <end position="2161"/>
    </location>
</feature>
<dbReference type="InterPro" id="IPR002495">
    <property type="entry name" value="Glyco_trans_8"/>
</dbReference>
<evidence type="ECO:0000256" key="4">
    <source>
        <dbReference type="ARBA" id="ARBA00022679"/>
    </source>
</evidence>
<feature type="compositionally biased region" description="Basic and acidic residues" evidence="15">
    <location>
        <begin position="48"/>
        <end position="74"/>
    </location>
</feature>
<feature type="compositionally biased region" description="Polar residues" evidence="15">
    <location>
        <begin position="1447"/>
        <end position="1457"/>
    </location>
</feature>
<feature type="compositionally biased region" description="Polar residues" evidence="15">
    <location>
        <begin position="1152"/>
        <end position="1161"/>
    </location>
</feature>
<keyword evidence="18" id="KW-1185">Reference proteome</keyword>
<comment type="caution">
    <text evidence="17">The sequence shown here is derived from an EMBL/GenBank/DDBJ whole genome shotgun (WGS) entry which is preliminary data.</text>
</comment>
<feature type="compositionally biased region" description="Basic and acidic residues" evidence="15">
    <location>
        <begin position="122"/>
        <end position="136"/>
    </location>
</feature>
<dbReference type="PANTHER" id="PTHR11183">
    <property type="entry name" value="GLYCOGENIN SUBFAMILY MEMBER"/>
    <property type="match status" value="1"/>
</dbReference>
<feature type="compositionally biased region" description="Polar residues" evidence="15">
    <location>
        <begin position="2018"/>
        <end position="2032"/>
    </location>
</feature>
<feature type="compositionally biased region" description="Basic and acidic residues" evidence="15">
    <location>
        <begin position="1825"/>
        <end position="1835"/>
    </location>
</feature>
<comment type="subcellular location">
    <subcellularLocation>
        <location evidence="2">Cytoplasm</location>
    </subcellularLocation>
</comment>
<evidence type="ECO:0000256" key="14">
    <source>
        <dbReference type="PROSITE-ProRule" id="PRU00285"/>
    </source>
</evidence>
<evidence type="ECO:0000256" key="13">
    <source>
        <dbReference type="ARBA" id="ARBA00057883"/>
    </source>
</evidence>
<evidence type="ECO:0000256" key="6">
    <source>
        <dbReference type="ARBA" id="ARBA00023056"/>
    </source>
</evidence>
<feature type="compositionally biased region" description="Low complexity" evidence="15">
    <location>
        <begin position="1988"/>
        <end position="1997"/>
    </location>
</feature>
<name>A0AAV2QIK7_MEGNR</name>
<dbReference type="Gene3D" id="2.60.40.790">
    <property type="match status" value="1"/>
</dbReference>
<evidence type="ECO:0000256" key="5">
    <source>
        <dbReference type="ARBA" id="ARBA00022723"/>
    </source>
</evidence>
<evidence type="ECO:0000313" key="17">
    <source>
        <dbReference type="EMBL" id="CAL4088111.1"/>
    </source>
</evidence>
<feature type="compositionally biased region" description="Polar residues" evidence="15">
    <location>
        <begin position="2128"/>
        <end position="2145"/>
    </location>
</feature>
<feature type="compositionally biased region" description="Basic and acidic residues" evidence="15">
    <location>
        <begin position="1642"/>
        <end position="1653"/>
    </location>
</feature>
<protein>
    <recommendedName>
        <fullName evidence="10">glycogenin glucosyltransferase</fullName>
        <ecNumber evidence="10">2.4.1.186</ecNumber>
    </recommendedName>
</protein>
<evidence type="ECO:0000256" key="10">
    <source>
        <dbReference type="ARBA" id="ARBA00038934"/>
    </source>
</evidence>
<feature type="compositionally biased region" description="Low complexity" evidence="15">
    <location>
        <begin position="390"/>
        <end position="400"/>
    </location>
</feature>
<feature type="compositionally biased region" description="Basic and acidic residues" evidence="15">
    <location>
        <begin position="1256"/>
        <end position="1268"/>
    </location>
</feature>
<feature type="compositionally biased region" description="Polar residues" evidence="15">
    <location>
        <begin position="1956"/>
        <end position="1970"/>
    </location>
</feature>
<keyword evidence="4" id="KW-0808">Transferase</keyword>
<feature type="compositionally biased region" description="Low complexity" evidence="15">
    <location>
        <begin position="2345"/>
        <end position="2362"/>
    </location>
</feature>
<dbReference type="Pfam" id="PF01501">
    <property type="entry name" value="Glyco_transf_8"/>
    <property type="match status" value="1"/>
</dbReference>
<keyword evidence="7" id="KW-0325">Glycoprotein</keyword>
<dbReference type="EC" id="2.4.1.186" evidence="10"/>
<dbReference type="CDD" id="cd02537">
    <property type="entry name" value="GT8_Glycogenin"/>
    <property type="match status" value="1"/>
</dbReference>
<dbReference type="InterPro" id="IPR050587">
    <property type="entry name" value="GNT1/Glycosyltrans_8"/>
</dbReference>
<dbReference type="GO" id="GO:0005737">
    <property type="term" value="C:cytoplasm"/>
    <property type="evidence" value="ECO:0007669"/>
    <property type="project" value="UniProtKB-SubCell"/>
</dbReference>
<feature type="compositionally biased region" description="Polar residues" evidence="15">
    <location>
        <begin position="2170"/>
        <end position="2185"/>
    </location>
</feature>
<feature type="compositionally biased region" description="Basic and acidic residues" evidence="15">
    <location>
        <begin position="2187"/>
        <end position="2201"/>
    </location>
</feature>
<feature type="compositionally biased region" description="Basic and acidic residues" evidence="15">
    <location>
        <begin position="2327"/>
        <end position="2341"/>
    </location>
</feature>
<feature type="compositionally biased region" description="Basic and acidic residues" evidence="15">
    <location>
        <begin position="1136"/>
        <end position="1151"/>
    </location>
</feature>
<dbReference type="SUPFAM" id="SSF53448">
    <property type="entry name" value="Nucleotide-diphospho-sugar transferases"/>
    <property type="match status" value="1"/>
</dbReference>
<comment type="function">
    <text evidence="13">Self-glucosylating initiator of glycogen synthesis. It catalyzes the formation of a short alpha (1,4)-glucosyl chain covalently attached via a glucose 1-O-tyrosyl linkage to internal tyrosine residues and these chains act as primers for the elongation reaction catalyzed by glycogen synthase.</text>
</comment>
<dbReference type="InterPro" id="IPR029044">
    <property type="entry name" value="Nucleotide-diphossugar_trans"/>
</dbReference>
<evidence type="ECO:0000256" key="15">
    <source>
        <dbReference type="SAM" id="MobiDB-lite"/>
    </source>
</evidence>
<feature type="compositionally biased region" description="Polar residues" evidence="15">
    <location>
        <begin position="1468"/>
        <end position="1477"/>
    </location>
</feature>
<comment type="catalytic activity">
    <reaction evidence="11">
        <text>[1,4-alpha-D-glucosyl](n)-L-tyrosyl-[glycogenin] + UDP-alpha-D-glucose = [1,4-alpha-D-glucosyl](n+1)-L-tyrosyl-[glycogenin] + UDP + H(+)</text>
        <dbReference type="Rhea" id="RHEA:56560"/>
        <dbReference type="Rhea" id="RHEA-COMP:14606"/>
        <dbReference type="Rhea" id="RHEA-COMP:14607"/>
        <dbReference type="ChEBI" id="CHEBI:15378"/>
        <dbReference type="ChEBI" id="CHEBI:58223"/>
        <dbReference type="ChEBI" id="CHEBI:58885"/>
        <dbReference type="ChEBI" id="CHEBI:140574"/>
        <dbReference type="EC" id="2.4.1.186"/>
    </reaction>
</comment>
<evidence type="ECO:0000256" key="7">
    <source>
        <dbReference type="ARBA" id="ARBA00023180"/>
    </source>
</evidence>
<feature type="compositionally biased region" description="Polar residues" evidence="15">
    <location>
        <begin position="1886"/>
        <end position="1896"/>
    </location>
</feature>
<dbReference type="Proteomes" id="UP001497623">
    <property type="component" value="Unassembled WGS sequence"/>
</dbReference>
<dbReference type="FunFam" id="3.90.550.10:FF:000092">
    <property type="entry name" value="Glycogenin 2"/>
    <property type="match status" value="1"/>
</dbReference>
<keyword evidence="8" id="KW-0464">Manganese</keyword>
<feature type="compositionally biased region" description="Polar residues" evidence="15">
    <location>
        <begin position="1122"/>
        <end position="1135"/>
    </location>
</feature>
<feature type="compositionally biased region" description="Low complexity" evidence="15">
    <location>
        <begin position="2423"/>
        <end position="2432"/>
    </location>
</feature>
<dbReference type="GO" id="GO:0005978">
    <property type="term" value="P:glycogen biosynthetic process"/>
    <property type="evidence" value="ECO:0007669"/>
    <property type="project" value="UniProtKB-KW"/>
</dbReference>
<gene>
    <name evidence="17" type="ORF">MNOR_LOCUS13464</name>
</gene>
<evidence type="ECO:0000256" key="2">
    <source>
        <dbReference type="ARBA" id="ARBA00004496"/>
    </source>
</evidence>
<feature type="compositionally biased region" description="Low complexity" evidence="15">
    <location>
        <begin position="2376"/>
        <end position="2393"/>
    </location>
</feature>
<feature type="region of interest" description="Disordered" evidence="15">
    <location>
        <begin position="122"/>
        <end position="141"/>
    </location>
</feature>
<feature type="compositionally biased region" description="Basic and acidic residues" evidence="15">
    <location>
        <begin position="1945"/>
        <end position="1955"/>
    </location>
</feature>
<feature type="domain" description="SHSP" evidence="16">
    <location>
        <begin position="1"/>
        <end position="54"/>
    </location>
</feature>
<feature type="compositionally biased region" description="Basic and acidic residues" evidence="15">
    <location>
        <begin position="1213"/>
        <end position="1228"/>
    </location>
</feature>
<dbReference type="GO" id="GO:0008466">
    <property type="term" value="F:glycogenin glucosyltransferase activity"/>
    <property type="evidence" value="ECO:0007669"/>
    <property type="project" value="UniProtKB-EC"/>
</dbReference>
<feature type="region of interest" description="Disordered" evidence="15">
    <location>
        <begin position="416"/>
        <end position="447"/>
    </location>
</feature>
<evidence type="ECO:0000256" key="1">
    <source>
        <dbReference type="ARBA" id="ARBA00001936"/>
    </source>
</evidence>
<comment type="catalytic activity">
    <reaction evidence="12">
        <text>L-tyrosyl-[glycogenin] + UDP-alpha-D-glucose = alpha-D-glucosyl-L-tyrosyl-[glycogenin] + UDP + H(+)</text>
        <dbReference type="Rhea" id="RHEA:23360"/>
        <dbReference type="Rhea" id="RHEA-COMP:14604"/>
        <dbReference type="Rhea" id="RHEA-COMP:14605"/>
        <dbReference type="ChEBI" id="CHEBI:15378"/>
        <dbReference type="ChEBI" id="CHEBI:46858"/>
        <dbReference type="ChEBI" id="CHEBI:58223"/>
        <dbReference type="ChEBI" id="CHEBI:58885"/>
        <dbReference type="ChEBI" id="CHEBI:140573"/>
        <dbReference type="EC" id="2.4.1.186"/>
    </reaction>
</comment>
<feature type="compositionally biased region" description="Basic and acidic residues" evidence="15">
    <location>
        <begin position="1667"/>
        <end position="1677"/>
    </location>
</feature>
<feature type="compositionally biased region" description="Polar residues" evidence="15">
    <location>
        <begin position="1729"/>
        <end position="1739"/>
    </location>
</feature>
<feature type="region of interest" description="Disordered" evidence="15">
    <location>
        <begin position="36"/>
        <end position="74"/>
    </location>
</feature>
<feature type="compositionally biased region" description="Basic and acidic residues" evidence="15">
    <location>
        <begin position="1751"/>
        <end position="1760"/>
    </location>
</feature>
<dbReference type="SUPFAM" id="SSF49764">
    <property type="entry name" value="HSP20-like chaperones"/>
    <property type="match status" value="1"/>
</dbReference>
<feature type="compositionally biased region" description="Polar residues" evidence="15">
    <location>
        <begin position="1199"/>
        <end position="1212"/>
    </location>
</feature>
<feature type="compositionally biased region" description="Polar residues" evidence="15">
    <location>
        <begin position="1926"/>
        <end position="1941"/>
    </location>
</feature>
<feature type="compositionally biased region" description="Basic and acidic residues" evidence="15">
    <location>
        <begin position="1617"/>
        <end position="1630"/>
    </location>
</feature>
<evidence type="ECO:0000256" key="11">
    <source>
        <dbReference type="ARBA" id="ARBA00050886"/>
    </source>
</evidence>
<dbReference type="CDD" id="cd06526">
    <property type="entry name" value="metazoan_ACD"/>
    <property type="match status" value="1"/>
</dbReference>
<feature type="region of interest" description="Disordered" evidence="15">
    <location>
        <begin position="1326"/>
        <end position="1355"/>
    </location>
</feature>
<dbReference type="Gene3D" id="3.90.550.10">
    <property type="entry name" value="Spore Coat Polysaccharide Biosynthesis Protein SpsA, Chain A"/>
    <property type="match status" value="1"/>
</dbReference>
<evidence type="ECO:0000256" key="9">
    <source>
        <dbReference type="ARBA" id="ARBA00038162"/>
    </source>
</evidence>
<evidence type="ECO:0000256" key="3">
    <source>
        <dbReference type="ARBA" id="ARBA00022490"/>
    </source>
</evidence>
<feature type="compositionally biased region" description="Polar residues" evidence="15">
    <location>
        <begin position="2051"/>
        <end position="2065"/>
    </location>
</feature>
<feature type="compositionally biased region" description="Basic and acidic residues" evidence="15">
    <location>
        <begin position="1908"/>
        <end position="1917"/>
    </location>
</feature>
<reference evidence="17 18" key="1">
    <citation type="submission" date="2024-05" db="EMBL/GenBank/DDBJ databases">
        <authorList>
            <person name="Wallberg A."/>
        </authorList>
    </citation>
    <scope>NUCLEOTIDE SEQUENCE [LARGE SCALE GENOMIC DNA]</scope>
</reference>
<feature type="compositionally biased region" description="Polar residues" evidence="15">
    <location>
        <begin position="1299"/>
        <end position="1312"/>
    </location>
</feature>
<evidence type="ECO:0000256" key="12">
    <source>
        <dbReference type="ARBA" id="ARBA00052293"/>
    </source>
</evidence>
<feature type="region of interest" description="Disordered" evidence="15">
    <location>
        <begin position="1243"/>
        <end position="1270"/>
    </location>
</feature>
<dbReference type="InterPro" id="IPR008978">
    <property type="entry name" value="HSP20-like_chaperone"/>
</dbReference>
<dbReference type="PROSITE" id="PS01031">
    <property type="entry name" value="SHSP"/>
    <property type="match status" value="2"/>
</dbReference>
<sequence>MEIRRFRQKFLLPDTAAANDSIAALSSDGVLAIITPKKDGTTPSIKRKLPEDVETPEKSSKYMTKHDPRSNETEKSTIIDREMVECFLPILQRGNFFTDSIFQETRQDFNTAITEVLDKWGDRSVHDPQRGTQREEPNEDNQVMVITDDENNTRKILVDIADFTDDGEVKINVMDEELVVEGRSKKAEGGATSVKTFIRRFTLAPDIDPSAVTSVVTPDRILEITTPKKAVIPKLKEFSIQVIIELIVEESRTSPRKDSKTRKKLKDKSPAKDTSSSHSKKKKKIPETGESEEYNKQAAAASYDDDLLKTENVIKGEQYKLHDKKKIGKSAEVSKLMAKNILITGEDIQTGASLEGIEESLGDKSTVAGEKYDQQIIASRDDNSDESDESQQTTESTESETVIITDIKRYILEATREYGSDDEDQQSKVSEDTNKRTAQKSEAESLQITADMDKINVQPKAQTVTELEYTVSFDQEEDLDRVLDHPNKKSVISQEGPLKDENQDKKEVITLTLTEETLSYLPSEAFPMKHEASFDISQSFDSVVDAPSKPDISEIEEEISANATVNGSLEDNQLIPIILNGNAQDNYEVGGDFKKILSFLPEHLKQESQYVSNENENVKPSTYENDSKYSEIEKDSLIINVEDRPSNGQKVIGGEYHTKIKDSIQGGSVAKTISETKQVMLPEAFVTLATNDDYAIGALVLGHSLHSVGTMRKLVIMITKDVSWDIRPMLHEVFNEVIEVNVMDSSDSAHLALLKRPELGVTFTKLHCWTLLQYSKCVFLDADMLAVQNPDDLFGYPELSAAPDIGWPDCFNSGMFVFVPNMWTYNRLLQHADTTGSFDGGDQGVLNTFFPKWNCISFIFNMVASAVYSYLPAYIKYGSMAKIIHFIGSFKPWHHTFNKKAGEVETAHGYNHIRGFLNSWWNIYTCLVEPAILKIIMARQPRIERSPGFGYMQGFSRWESGKPDYLGQDSYVNIQAHIDNRISQHELSENKKSTKKKRIVSIPSENKDNDSQETESPESFSLKALKAKDVSEEKLSLSSKPSRDLFKTDSEVEKQVQEIIEVPQIIKASEKKEALKQPPNNEKEDEDSDWVVVKSRRRRQPERKSESFEQQLPDYTDENEKQSLVSESSTLSHPSPESENKEESLTTEKSKNLTSKSSLESETIENIARFEKGAASKSSFKSKKSKSSQKSSKKHDPLDTTSTISKADSTLTCEEKQDFGYQEGKSDLKKYRVDEPSVKIKKSIVKPSKYPTVESEETKYSPEKRTKESSYSSVFIGKDLNVDQIETKTPKSTTSLKSNESFDISSTANSSAIQDLEQMSVRSKINTVKKSSTEDKNLIKTSQTPSKKSEEENVFGIDESKIWDMAALRYLGPKEQTFTQDDNTIQSIISADPQTTDGHLIAKPQVTQESFMPKSSVLMKGIRESSSSIKAEESLKSGKRDEDKSTYSKYSIPSSKKVTSHQKEMSYSVDSQINKSSETLENKKDIEPYISRKPEDLSDTSSSSVWESSLSALDRKLDYASNIFNTSSSDKNTEIALSDSGDKKLAAGSQVDETAKLYEQDILSPIDKRKIEVHPEDAKTQDKNQQDAKLQMDNTQELMTKSCEPEALAASSMDMSEDNRNKLSSDDAKSLEAQAVSKKKSKASEKEGLKDKLAAASECATEVSEASVDKTTKDSEGVKPSAKSQPDIQQNDKETKSQASSQKSKKKQTAQDEDSKLLSSEAEMDALTKSKSTTKQQEIATADGSAAFDQKSPKGKKELDTAGIPVAGEQKSTTEQQDHATADGSVVLDQKSPRNQQELDTAGIPITGEQKSNTEKQNLATADSSVDKTTKDSEGVKPSAKSQSDIQQNDKETKKASSQKSKKKQTAQDEASKLLSSETEMDALSKSKSTTKQQELATADGSAAFDQKSPKDQKELDTTGIPVTGEQKSTIEQQQLVTADSSAAFDKKSTEDQKELNTAGSPAAGEQNQKSPKDQKELDTAGIPVTGEQQSTTEQQQLATADSSVAFDQKSPKDQKELSTAGSPADGKQNQKSSKDQKELDTTGIPVTGEQKATTEQLQLATADSSVALDKTSSKGKKELNTTGSPAAGEQKSTTEQPDLSTVDGSIALDQKSPTKPQELDTAGIPTTGEQKSNIEQQNLATAESSVVLDQKSAKDKKELDTAGIPVTGEQKSTTEQQQLATAKSSVDFDQKSPKDQKDLDTTGSPVTGEQKPTTAQHELETAKISQSIEDQLKSTSTANISQPKSKQSASEDGVKTELLSSQQVEKEVKSTVQKSAKEDTTKVASDESVKPKKSTVKKDVSEKQDTESHKNTSTSKLDIQSSTSSRRKEEEKSISTKDAKALFQSQAASATGSTSDLRSTGSGSGSGLSGARFKSTSYSQLPGSSSPSSGYLATGTKTISTGSFTFKATEEYIKKKPPPRNRPFFNLRDFL</sequence>
<proteinExistence type="inferred from homology"/>
<dbReference type="InterPro" id="IPR002068">
    <property type="entry name" value="A-crystallin/Hsp20_dom"/>
</dbReference>
<feature type="region of interest" description="Disordered" evidence="15">
    <location>
        <begin position="1421"/>
        <end position="1505"/>
    </location>
</feature>
<feature type="compositionally biased region" description="Polar residues" evidence="15">
    <location>
        <begin position="1809"/>
        <end position="1824"/>
    </location>
</feature>
<keyword evidence="3" id="KW-0963">Cytoplasm</keyword>
<feature type="compositionally biased region" description="Polar residues" evidence="15">
    <location>
        <begin position="2224"/>
        <end position="2251"/>
    </location>
</feature>
<keyword evidence="5" id="KW-0479">Metal-binding</keyword>
<evidence type="ECO:0000256" key="8">
    <source>
        <dbReference type="ARBA" id="ARBA00023211"/>
    </source>
</evidence>
<feature type="compositionally biased region" description="Polar residues" evidence="15">
    <location>
        <begin position="2081"/>
        <end position="2104"/>
    </location>
</feature>
<feature type="region of interest" description="Disordered" evidence="15">
    <location>
        <begin position="2412"/>
        <end position="2432"/>
    </location>
</feature>